<dbReference type="GO" id="GO:0001681">
    <property type="term" value="F:sialate O-acetylesterase activity"/>
    <property type="evidence" value="ECO:0007669"/>
    <property type="project" value="InterPro"/>
</dbReference>
<dbReference type="RefSeq" id="WP_038662013.1">
    <property type="nucleotide sequence ID" value="NZ_CP009571.1"/>
</dbReference>
<accession>A0A097EFW9</accession>
<gene>
    <name evidence="4" type="ORF">MC45_08920</name>
</gene>
<dbReference type="Proteomes" id="UP000033200">
    <property type="component" value="Chromosome"/>
</dbReference>
<dbReference type="InterPro" id="IPR039329">
    <property type="entry name" value="SIAE"/>
</dbReference>
<dbReference type="InterPro" id="IPR005181">
    <property type="entry name" value="SASA"/>
</dbReference>
<keyword evidence="5" id="KW-1185">Reference proteome</keyword>
<dbReference type="PANTHER" id="PTHR22901:SF0">
    <property type="entry name" value="SIALATE O-ACETYLESTERASE"/>
    <property type="match status" value="1"/>
</dbReference>
<feature type="chain" id="PRO_5001929647" evidence="2">
    <location>
        <begin position="22"/>
        <end position="508"/>
    </location>
</feature>
<evidence type="ECO:0000313" key="5">
    <source>
        <dbReference type="Proteomes" id="UP000033200"/>
    </source>
</evidence>
<evidence type="ECO:0000256" key="2">
    <source>
        <dbReference type="SAM" id="SignalP"/>
    </source>
</evidence>
<proteinExistence type="predicted"/>
<dbReference type="Pfam" id="PF03629">
    <property type="entry name" value="SASA"/>
    <property type="match status" value="1"/>
</dbReference>
<keyword evidence="2" id="KW-0732">Signal</keyword>
<dbReference type="eggNOG" id="COG2755">
    <property type="taxonomic scope" value="Bacteria"/>
</dbReference>
<sequence>MMIRLLATAVLAAVTASPAAAQLRLPHLFSDHAVLQRDRPLHIWGWATAGATIAVALHDQRATAVADRLGRWEVWLKPAAAGGPYVLSVDGGANEGAVRVQDIMLGDVWFASGQSNMEFPLKGFDGAPLKNAAAEIAAATNPRVRLLHVAHKASTVPLRDIDATWTATTPATATDFSAIGYFFAREIAAREHVTVGVIDSTWGGTPADSWVSTDAFATNAALAPAIDARARFQQDQTDADLALAAEAREDAAIRATGGTPPTHPWHPPEEAYRPSALYNAMVAPFTGYGIKGVIWYQGETNSNVARAPYYADLFRGLISDWRHNFAQGSFPFLYAQISSFDSPAEEWGLVRDAQRRALELVDTAMAVTTDVGDPGNVHPGDKQTVAARLALAARNVAYGERVAYEGPLFRQATGEPGGMRIWFDHGAGLTSRGAPVSGFEIAGANRTFVAATARIEGDTVMVTGPVQQPRYVRYNWANVVPVNLYNAAGLPMSTFTSEERIQGHVAYP</sequence>
<evidence type="ECO:0000256" key="1">
    <source>
        <dbReference type="ARBA" id="ARBA00022801"/>
    </source>
</evidence>
<evidence type="ECO:0000313" key="4">
    <source>
        <dbReference type="EMBL" id="AIT06467.1"/>
    </source>
</evidence>
<dbReference type="PANTHER" id="PTHR22901">
    <property type="entry name" value="SIALATE O-ACETYLESTERASE"/>
    <property type="match status" value="1"/>
</dbReference>
<dbReference type="EMBL" id="CP009571">
    <property type="protein sequence ID" value="AIT06467.1"/>
    <property type="molecule type" value="Genomic_DNA"/>
</dbReference>
<dbReference type="KEGG" id="stax:MC45_08920"/>
<dbReference type="STRING" id="1549858.MC45_08920"/>
<feature type="signal peptide" evidence="2">
    <location>
        <begin position="1"/>
        <end position="21"/>
    </location>
</feature>
<reference evidence="4 5" key="1">
    <citation type="submission" date="2014-09" db="EMBL/GenBank/DDBJ databases">
        <title>Using Illumina technology Improving SMRT sequencing Genome Assembly by RASTools.</title>
        <authorList>
            <person name="Zhou Y."/>
            <person name="Ma T."/>
            <person name="Liu T."/>
        </authorList>
    </citation>
    <scope>NUCLEOTIDE SEQUENCE [LARGE SCALE GENOMIC DNA]</scope>
    <source>
        <strain evidence="4 5">ATCC 55669</strain>
    </source>
</reference>
<name>A0A097EFW9_9SPHN</name>
<evidence type="ECO:0000259" key="3">
    <source>
        <dbReference type="Pfam" id="PF03629"/>
    </source>
</evidence>
<keyword evidence="1" id="KW-0378">Hydrolase</keyword>
<dbReference type="Gene3D" id="3.40.50.1110">
    <property type="entry name" value="SGNH hydrolase"/>
    <property type="match status" value="1"/>
</dbReference>
<dbReference type="InterPro" id="IPR036514">
    <property type="entry name" value="SGNH_hydro_sf"/>
</dbReference>
<organism evidence="4 5">
    <name type="scientific">Sphingomonas taxi</name>
    <dbReference type="NCBI Taxonomy" id="1549858"/>
    <lineage>
        <taxon>Bacteria</taxon>
        <taxon>Pseudomonadati</taxon>
        <taxon>Pseudomonadota</taxon>
        <taxon>Alphaproteobacteria</taxon>
        <taxon>Sphingomonadales</taxon>
        <taxon>Sphingomonadaceae</taxon>
        <taxon>Sphingomonas</taxon>
    </lineage>
</organism>
<dbReference type="AlphaFoldDB" id="A0A097EFW9"/>
<feature type="domain" description="Sialate O-acetylesterase" evidence="3">
    <location>
        <begin position="255"/>
        <end position="382"/>
    </location>
</feature>
<dbReference type="SUPFAM" id="SSF52266">
    <property type="entry name" value="SGNH hydrolase"/>
    <property type="match status" value="1"/>
</dbReference>
<dbReference type="GO" id="GO:0005975">
    <property type="term" value="P:carbohydrate metabolic process"/>
    <property type="evidence" value="ECO:0007669"/>
    <property type="project" value="TreeGrafter"/>
</dbReference>
<dbReference type="HOGENOM" id="CLU_015150_3_0_5"/>
<protein>
    <submittedName>
        <fullName evidence="4">Sialate O-acetylesterase</fullName>
    </submittedName>
</protein>